<evidence type="ECO:0000313" key="2">
    <source>
        <dbReference type="EMBL" id="ELT91312.1"/>
    </source>
</evidence>
<dbReference type="EMBL" id="KB310551">
    <property type="protein sequence ID" value="ELT91312.1"/>
    <property type="molecule type" value="Genomic_DNA"/>
</dbReference>
<keyword evidence="4" id="KW-1185">Reference proteome</keyword>
<reference evidence="4" key="1">
    <citation type="submission" date="2012-12" db="EMBL/GenBank/DDBJ databases">
        <authorList>
            <person name="Hellsten U."/>
            <person name="Grimwood J."/>
            <person name="Chapman J.A."/>
            <person name="Shapiro H."/>
            <person name="Aerts A."/>
            <person name="Otillar R.P."/>
            <person name="Terry A.Y."/>
            <person name="Boore J.L."/>
            <person name="Simakov O."/>
            <person name="Marletaz F."/>
            <person name="Cho S.-J."/>
            <person name="Edsinger-Gonzales E."/>
            <person name="Havlak P."/>
            <person name="Kuo D.-H."/>
            <person name="Larsson T."/>
            <person name="Lv J."/>
            <person name="Arendt D."/>
            <person name="Savage R."/>
            <person name="Osoegawa K."/>
            <person name="de Jong P."/>
            <person name="Lindberg D.R."/>
            <person name="Seaver E.C."/>
            <person name="Weisblat D.A."/>
            <person name="Putnam N.H."/>
            <person name="Grigoriev I.V."/>
            <person name="Rokhsar D.S."/>
        </authorList>
    </citation>
    <scope>NUCLEOTIDE SEQUENCE</scope>
    <source>
        <strain evidence="4">I ESC-2004</strain>
    </source>
</reference>
<dbReference type="EMBL" id="AMQN01013857">
    <property type="status" value="NOT_ANNOTATED_CDS"/>
    <property type="molecule type" value="Genomic_DNA"/>
</dbReference>
<accession>R7TCW7</accession>
<name>R7TCW7_CAPTE</name>
<reference evidence="3" key="3">
    <citation type="submission" date="2015-06" db="UniProtKB">
        <authorList>
            <consortium name="EnsemblMetazoa"/>
        </authorList>
    </citation>
    <scope>IDENTIFICATION</scope>
</reference>
<dbReference type="Proteomes" id="UP000014760">
    <property type="component" value="Unassembled WGS sequence"/>
</dbReference>
<gene>
    <name evidence="2" type="ORF">CAPTEDRAFT_200746</name>
</gene>
<dbReference type="EnsemblMetazoa" id="CapteT200746">
    <property type="protein sequence ID" value="CapteP200746"/>
    <property type="gene ID" value="CapteG200746"/>
</dbReference>
<dbReference type="AlphaFoldDB" id="R7TCW7"/>
<protein>
    <submittedName>
        <fullName evidence="2 3">Uncharacterized protein</fullName>
    </submittedName>
</protein>
<evidence type="ECO:0000256" key="1">
    <source>
        <dbReference type="SAM" id="MobiDB-lite"/>
    </source>
</evidence>
<feature type="region of interest" description="Disordered" evidence="1">
    <location>
        <begin position="67"/>
        <end position="91"/>
    </location>
</feature>
<proteinExistence type="predicted"/>
<reference evidence="2 4" key="2">
    <citation type="journal article" date="2013" name="Nature">
        <title>Insights into bilaterian evolution from three spiralian genomes.</title>
        <authorList>
            <person name="Simakov O."/>
            <person name="Marletaz F."/>
            <person name="Cho S.J."/>
            <person name="Edsinger-Gonzales E."/>
            <person name="Havlak P."/>
            <person name="Hellsten U."/>
            <person name="Kuo D.H."/>
            <person name="Larsson T."/>
            <person name="Lv J."/>
            <person name="Arendt D."/>
            <person name="Savage R."/>
            <person name="Osoegawa K."/>
            <person name="de Jong P."/>
            <person name="Grimwood J."/>
            <person name="Chapman J.A."/>
            <person name="Shapiro H."/>
            <person name="Aerts A."/>
            <person name="Otillar R.P."/>
            <person name="Terry A.Y."/>
            <person name="Boore J.L."/>
            <person name="Grigoriev I.V."/>
            <person name="Lindberg D.R."/>
            <person name="Seaver E.C."/>
            <person name="Weisblat D.A."/>
            <person name="Putnam N.H."/>
            <person name="Rokhsar D.S."/>
        </authorList>
    </citation>
    <scope>NUCLEOTIDE SEQUENCE</scope>
    <source>
        <strain evidence="2 4">I ESC-2004</strain>
    </source>
</reference>
<organism evidence="2">
    <name type="scientific">Capitella teleta</name>
    <name type="common">Polychaete worm</name>
    <dbReference type="NCBI Taxonomy" id="283909"/>
    <lineage>
        <taxon>Eukaryota</taxon>
        <taxon>Metazoa</taxon>
        <taxon>Spiralia</taxon>
        <taxon>Lophotrochozoa</taxon>
        <taxon>Annelida</taxon>
        <taxon>Polychaeta</taxon>
        <taxon>Sedentaria</taxon>
        <taxon>Scolecida</taxon>
        <taxon>Capitellidae</taxon>
        <taxon>Capitella</taxon>
    </lineage>
</organism>
<evidence type="ECO:0000313" key="3">
    <source>
        <dbReference type="EnsemblMetazoa" id="CapteP200746"/>
    </source>
</evidence>
<evidence type="ECO:0000313" key="4">
    <source>
        <dbReference type="Proteomes" id="UP000014760"/>
    </source>
</evidence>
<feature type="compositionally biased region" description="Basic and acidic residues" evidence="1">
    <location>
        <begin position="72"/>
        <end position="89"/>
    </location>
</feature>
<dbReference type="HOGENOM" id="CLU_1798294_0_0_1"/>
<sequence length="144" mass="16407">MSISSIKKKKYSVIWRHGERTSSVAFKAELCNFVICHKQAAWDDCSVRLSLGRNPGNVMSRLLQGSTTFLDQRPDREPQNKRTESHTEIYGRLNHISLNRRRPRSDISQSKGVNSISEMQKTLKADPLKALRTLAMCYKSKTGP</sequence>